<reference evidence="1 2" key="1">
    <citation type="submission" date="2021-06" db="EMBL/GenBank/DDBJ databases">
        <authorList>
            <person name="Palmer J.M."/>
        </authorList>
    </citation>
    <scope>NUCLEOTIDE SEQUENCE [LARGE SCALE GENOMIC DNA]</scope>
    <source>
        <strain evidence="1 2">XC_2019</strain>
        <tissue evidence="1">Muscle</tissue>
    </source>
</reference>
<name>A0ABV0R6W4_9TELE</name>
<sequence>MFGLFSYLDRSIMTLMLRFWSLLKYFYILWQKPVQSTLCPAGVTPALFAVPLGNEAEKSVFIYLTRLHAVSLRGSGNQIHFIQGGKVFFLKLFFYSLVNGRGELNKTLYY</sequence>
<keyword evidence="2" id="KW-1185">Reference proteome</keyword>
<accession>A0ABV0R6W4</accession>
<dbReference type="EMBL" id="JAHRIN010035117">
    <property type="protein sequence ID" value="MEQ2203869.1"/>
    <property type="molecule type" value="Genomic_DNA"/>
</dbReference>
<evidence type="ECO:0000313" key="1">
    <source>
        <dbReference type="EMBL" id="MEQ2203869.1"/>
    </source>
</evidence>
<dbReference type="Proteomes" id="UP001434883">
    <property type="component" value="Unassembled WGS sequence"/>
</dbReference>
<organism evidence="1 2">
    <name type="scientific">Xenoophorus captivus</name>
    <dbReference type="NCBI Taxonomy" id="1517983"/>
    <lineage>
        <taxon>Eukaryota</taxon>
        <taxon>Metazoa</taxon>
        <taxon>Chordata</taxon>
        <taxon>Craniata</taxon>
        <taxon>Vertebrata</taxon>
        <taxon>Euteleostomi</taxon>
        <taxon>Actinopterygii</taxon>
        <taxon>Neopterygii</taxon>
        <taxon>Teleostei</taxon>
        <taxon>Neoteleostei</taxon>
        <taxon>Acanthomorphata</taxon>
        <taxon>Ovalentaria</taxon>
        <taxon>Atherinomorphae</taxon>
        <taxon>Cyprinodontiformes</taxon>
        <taxon>Goodeidae</taxon>
        <taxon>Xenoophorus</taxon>
    </lineage>
</organism>
<gene>
    <name evidence="1" type="ORF">XENOCAPTIV_004742</name>
</gene>
<proteinExistence type="predicted"/>
<protein>
    <submittedName>
        <fullName evidence="1">Uncharacterized protein</fullName>
    </submittedName>
</protein>
<comment type="caution">
    <text evidence="1">The sequence shown here is derived from an EMBL/GenBank/DDBJ whole genome shotgun (WGS) entry which is preliminary data.</text>
</comment>
<evidence type="ECO:0000313" key="2">
    <source>
        <dbReference type="Proteomes" id="UP001434883"/>
    </source>
</evidence>